<comment type="caution">
    <text evidence="7">The sequence shown here is derived from an EMBL/GenBank/DDBJ whole genome shotgun (WGS) entry which is preliminary data.</text>
</comment>
<evidence type="ECO:0000256" key="1">
    <source>
        <dbReference type="ARBA" id="ARBA00001922"/>
    </source>
</evidence>
<dbReference type="RefSeq" id="WP_198842052.1">
    <property type="nucleotide sequence ID" value="NZ_JAEHFJ010000007.1"/>
</dbReference>
<dbReference type="Proteomes" id="UP000623301">
    <property type="component" value="Unassembled WGS sequence"/>
</dbReference>
<feature type="domain" description="Methylmalonyl-CoA mutase alpha/beta chain catalytic" evidence="6">
    <location>
        <begin position="103"/>
        <end position="445"/>
    </location>
</feature>
<dbReference type="SUPFAM" id="SSF51703">
    <property type="entry name" value="Cobalamin (vitamin B12)-dependent enzymes"/>
    <property type="match status" value="1"/>
</dbReference>
<dbReference type="InterPro" id="IPR036724">
    <property type="entry name" value="Cobalamin-bd_sf"/>
</dbReference>
<evidence type="ECO:0000256" key="5">
    <source>
        <dbReference type="ARBA" id="ARBA00023285"/>
    </source>
</evidence>
<evidence type="ECO:0000256" key="3">
    <source>
        <dbReference type="ARBA" id="ARBA00022628"/>
    </source>
</evidence>
<accession>A0ABS0WTS1</accession>
<keyword evidence="8" id="KW-1185">Reference proteome</keyword>
<dbReference type="SUPFAM" id="SSF52242">
    <property type="entry name" value="Cobalamin (vitamin B12)-binding domain"/>
    <property type="match status" value="1"/>
</dbReference>
<reference evidence="7 8" key="1">
    <citation type="submission" date="2020-12" db="EMBL/GenBank/DDBJ databases">
        <title>Aureibaculum luteum sp. nov. and Aureibaculum flavum sp. nov., novel members of the family Flavobacteriaceae isolated from Antarctic intertidal sediments.</title>
        <authorList>
            <person name="He X."/>
            <person name="Zhang X."/>
        </authorList>
    </citation>
    <scope>NUCLEOTIDE SEQUENCE [LARGE SCALE GENOMIC DNA]</scope>
    <source>
        <strain evidence="7 8">A20</strain>
    </source>
</reference>
<comment type="similarity">
    <text evidence="2">Belongs to the methylmalonyl-CoA mutase family.</text>
</comment>
<evidence type="ECO:0000259" key="6">
    <source>
        <dbReference type="Pfam" id="PF01642"/>
    </source>
</evidence>
<dbReference type="InterPro" id="IPR006099">
    <property type="entry name" value="MeMalonylCoA_mutase_a/b_cat"/>
</dbReference>
<evidence type="ECO:0000256" key="2">
    <source>
        <dbReference type="ARBA" id="ARBA00008465"/>
    </source>
</evidence>
<evidence type="ECO:0000256" key="4">
    <source>
        <dbReference type="ARBA" id="ARBA00023235"/>
    </source>
</evidence>
<dbReference type="InterPro" id="IPR016176">
    <property type="entry name" value="Cbl-dep_enz_cat"/>
</dbReference>
<keyword evidence="5" id="KW-0170">Cobalt</keyword>
<dbReference type="Gene3D" id="3.40.50.280">
    <property type="entry name" value="Cobalamin-binding domain"/>
    <property type="match status" value="1"/>
</dbReference>
<keyword evidence="4" id="KW-0413">Isomerase</keyword>
<dbReference type="EMBL" id="JAEHFJ010000007">
    <property type="protein sequence ID" value="MBJ2175380.1"/>
    <property type="molecule type" value="Genomic_DNA"/>
</dbReference>
<keyword evidence="3" id="KW-0846">Cobalamin</keyword>
<evidence type="ECO:0000313" key="8">
    <source>
        <dbReference type="Proteomes" id="UP000623301"/>
    </source>
</evidence>
<comment type="cofactor">
    <cofactor evidence="1">
        <name>adenosylcob(III)alamin</name>
        <dbReference type="ChEBI" id="CHEBI:18408"/>
    </cofactor>
</comment>
<dbReference type="PANTHER" id="PTHR48101">
    <property type="entry name" value="METHYLMALONYL-COA MUTASE, MITOCHONDRIAL-RELATED"/>
    <property type="match status" value="1"/>
</dbReference>
<gene>
    <name evidence="7" type="ORF">JBL43_14090</name>
</gene>
<dbReference type="PANTHER" id="PTHR48101:SF1">
    <property type="entry name" value="METHYLMALONYL-COA MUTASE, LARGE SUBUNIT"/>
    <property type="match status" value="1"/>
</dbReference>
<name>A0ABS0WTS1_9FLAO</name>
<protein>
    <submittedName>
        <fullName evidence="7">Methylmalonyl-CoA mutase small subunit</fullName>
    </submittedName>
</protein>
<sequence length="606" mass="67699">MNDTNKKLFSDFKPATKQEWLEKVNIDLKGADFNRKLVWKNLSKINFQPLYLAEDKIEFLNNTGKNSQSLINYRKIIVDSAEKANQLALKAVEEGMTGLLFEISENISVSTLLEGINFKETVVSFNLKSNTLNSAKDFIAYVKKIDISPSDVKGYFNTALISDYVTSGELYLTQFAINAELIKITADFPNYKAVTISANEYLNTGANQVQEVAYTLSSLVFIIENLLEKGMEVQAIFDNLNFRFAIGAEYFIEIGKFRAFNHLLSEIANKYGVTKFSSTLVAKTSIWNKSVTDAHTNLLRATTEAMSAILGNVDGVVIDAYDKEFNNPSDFSSRIAGNISTILKEESYFGKVSNPVDGSYYIEEVSTKIAKKALELFLAIETNGGYYESFESELIQQQIAEIRQEKIKLLNQRRLILVGVNKYPNLMETVSADILGGTDEEVSSKILKPRRASLEIEAIRKVTEELVKQTNKRPIVELSSFGNLTMRKARAAFAYDFIGVSGFEVRQEKSYKDALEAAEESAKSDSNVVVICSSDQDYDESALNFVKAFRALNKDKVLLLAGNPTNIIDELTESGLDGCIHMKTDIISTISKVQNIIQKTIKSIKA</sequence>
<proteinExistence type="inferred from homology"/>
<dbReference type="Pfam" id="PF01642">
    <property type="entry name" value="MM_CoA_mutase"/>
    <property type="match status" value="1"/>
</dbReference>
<evidence type="ECO:0000313" key="7">
    <source>
        <dbReference type="EMBL" id="MBJ2175380.1"/>
    </source>
</evidence>
<organism evidence="7 8">
    <name type="scientific">Aureibaculum flavum</name>
    <dbReference type="NCBI Taxonomy" id="2795986"/>
    <lineage>
        <taxon>Bacteria</taxon>
        <taxon>Pseudomonadati</taxon>
        <taxon>Bacteroidota</taxon>
        <taxon>Flavobacteriia</taxon>
        <taxon>Flavobacteriales</taxon>
        <taxon>Flavobacteriaceae</taxon>
        <taxon>Aureibaculum</taxon>
    </lineage>
</organism>
<dbReference type="Gene3D" id="3.20.20.240">
    <property type="entry name" value="Methylmalonyl-CoA mutase"/>
    <property type="match status" value="1"/>
</dbReference>
<dbReference type="CDD" id="cd03677">
    <property type="entry name" value="MM_CoA_mutase_beta"/>
    <property type="match status" value="1"/>
</dbReference>